<dbReference type="InterPro" id="IPR013783">
    <property type="entry name" value="Ig-like_fold"/>
</dbReference>
<dbReference type="FunFam" id="2.60.40.10:FF:000495">
    <property type="entry name" value="Periplasmic beta-glucosidase"/>
    <property type="match status" value="1"/>
</dbReference>
<dbReference type="InterPro" id="IPR026891">
    <property type="entry name" value="Fn3-like"/>
</dbReference>
<evidence type="ECO:0000256" key="1">
    <source>
        <dbReference type="ARBA" id="ARBA00005336"/>
    </source>
</evidence>
<dbReference type="PANTHER" id="PTHR42715:SF10">
    <property type="entry name" value="BETA-GLUCOSIDASE"/>
    <property type="match status" value="1"/>
</dbReference>
<organism evidence="6 7">
    <name type="scientific">Leifsonia tongyongensis</name>
    <dbReference type="NCBI Taxonomy" id="1268043"/>
    <lineage>
        <taxon>Bacteria</taxon>
        <taxon>Bacillati</taxon>
        <taxon>Actinomycetota</taxon>
        <taxon>Actinomycetes</taxon>
        <taxon>Micrococcales</taxon>
        <taxon>Microbacteriaceae</taxon>
        <taxon>Leifsonia</taxon>
    </lineage>
</organism>
<evidence type="ECO:0000313" key="6">
    <source>
        <dbReference type="EMBL" id="NEN05346.1"/>
    </source>
</evidence>
<sequence length="189" mass="20360">MAGDSVTGSVLVTNVGKRAGKTVVQIYVHDVDSSAPRPENELKAFEKVALEPGESKLVRFTLPADAFSFWDEARSRWTTENGAFDIRAGASSRDIRSSATLTVRGGVQTAEVLTPKSPLRQFLGLEGAREVIQQATDSIPLFAGVSQADVLTQKIVDEVIKGMPLGRLVTATEGHFSEQEMDNLLASID</sequence>
<protein>
    <recommendedName>
        <fullName evidence="4">Exo-alpha-(1-&gt;6)-L-arabinopyranosidase</fullName>
    </recommendedName>
</protein>
<dbReference type="EMBL" id="JAAGWY010000001">
    <property type="protein sequence ID" value="NEN05346.1"/>
    <property type="molecule type" value="Genomic_DNA"/>
</dbReference>
<evidence type="ECO:0000259" key="5">
    <source>
        <dbReference type="SMART" id="SM01217"/>
    </source>
</evidence>
<dbReference type="GO" id="GO:0005975">
    <property type="term" value="P:carbohydrate metabolic process"/>
    <property type="evidence" value="ECO:0007669"/>
    <property type="project" value="UniProtKB-ARBA"/>
</dbReference>
<evidence type="ECO:0000256" key="4">
    <source>
        <dbReference type="ARBA" id="ARBA00074219"/>
    </source>
</evidence>
<feature type="domain" description="Fibronectin type III-like" evidence="5">
    <location>
        <begin position="22"/>
        <end position="92"/>
    </location>
</feature>
<dbReference type="PANTHER" id="PTHR42715">
    <property type="entry name" value="BETA-GLUCOSIDASE"/>
    <property type="match status" value="1"/>
</dbReference>
<dbReference type="SMART" id="SM01217">
    <property type="entry name" value="Fn3_like"/>
    <property type="match status" value="1"/>
</dbReference>
<dbReference type="Pfam" id="PF14310">
    <property type="entry name" value="Fn3-like"/>
    <property type="match status" value="1"/>
</dbReference>
<comment type="caution">
    <text evidence="6">The sequence shown here is derived from an EMBL/GenBank/DDBJ whole genome shotgun (WGS) entry which is preliminary data.</text>
</comment>
<keyword evidence="2" id="KW-0378">Hydrolase</keyword>
<gene>
    <name evidence="6" type="ORF">G3T36_05625</name>
</gene>
<dbReference type="Gene3D" id="2.60.40.10">
    <property type="entry name" value="Immunoglobulins"/>
    <property type="match status" value="1"/>
</dbReference>
<dbReference type="AlphaFoldDB" id="A0A6L9XVM1"/>
<accession>A0A6L9XVM1</accession>
<evidence type="ECO:0000313" key="7">
    <source>
        <dbReference type="Proteomes" id="UP000474967"/>
    </source>
</evidence>
<reference evidence="6 7" key="1">
    <citation type="journal article" date="2014" name="J. Microbiol.">
        <title>Diaminobutyricibacter tongyongensis gen. nov., sp. nov. and Homoserinibacter gongjuensis gen. nov., sp. nov. belong to the family Microbacteriaceae.</title>
        <authorList>
            <person name="Kim S.J."/>
            <person name="Ahn J.H."/>
            <person name="Weon H.Y."/>
            <person name="Hamada M."/>
            <person name="Suzuki K."/>
            <person name="Kwon S.W."/>
        </authorList>
    </citation>
    <scope>NUCLEOTIDE SEQUENCE [LARGE SCALE GENOMIC DNA]</scope>
    <source>
        <strain evidence="6 7">NBRC 108724</strain>
    </source>
</reference>
<evidence type="ECO:0000256" key="2">
    <source>
        <dbReference type="ARBA" id="ARBA00022801"/>
    </source>
</evidence>
<dbReference type="InterPro" id="IPR050288">
    <property type="entry name" value="Cellulose_deg_GH3"/>
</dbReference>
<dbReference type="GO" id="GO:0008422">
    <property type="term" value="F:beta-glucosidase activity"/>
    <property type="evidence" value="ECO:0007669"/>
    <property type="project" value="UniProtKB-ARBA"/>
</dbReference>
<comment type="function">
    <text evidence="3">Catalyzes the hydrolysis of a non-reducing terminal alpha-L-arabinopyranosidic linkage in ginsenoside Rb2 (alpha-L-arabinopyranosyl-(1-&gt;6)-alpha-D-glucopyranosyl) to release alpha-D-glucopyranosyl (Rd). It is not able to hydrolyze alpha-L-arabinofuranosyl-(1-&gt;6)-alpha-D-glucopyranosyl (Rc).</text>
</comment>
<name>A0A6L9XVM1_9MICO</name>
<evidence type="ECO:0000256" key="3">
    <source>
        <dbReference type="ARBA" id="ARBA00058905"/>
    </source>
</evidence>
<proteinExistence type="inferred from homology"/>
<keyword evidence="7" id="KW-1185">Reference proteome</keyword>
<comment type="similarity">
    <text evidence="1">Belongs to the glycosyl hydrolase 3 family.</text>
</comment>
<dbReference type="Proteomes" id="UP000474967">
    <property type="component" value="Unassembled WGS sequence"/>
</dbReference>